<keyword evidence="1" id="KW-1133">Transmembrane helix</keyword>
<dbReference type="Proteomes" id="UP001059209">
    <property type="component" value="Chromosome"/>
</dbReference>
<accession>A0ABY5Y915</accession>
<name>A0ABY5Y915_9FLAO</name>
<reference evidence="2" key="1">
    <citation type="submission" date="2022-09" db="EMBL/GenBank/DDBJ databases">
        <title>Maribacter litopenaei sp. nov., isolated from the intestinal tract of the Pacific White Shrimp, Litopenaeus vannamei.</title>
        <authorList>
            <person name="Kim S.Y."/>
            <person name="Hwang C.Y."/>
        </authorList>
    </citation>
    <scope>NUCLEOTIDE SEQUENCE</scope>
    <source>
        <strain evidence="2">HL-LV01</strain>
    </source>
</reference>
<feature type="transmembrane region" description="Helical" evidence="1">
    <location>
        <begin position="20"/>
        <end position="41"/>
    </location>
</feature>
<keyword evidence="1" id="KW-0472">Membrane</keyword>
<gene>
    <name evidence="2" type="ORF">NYZ99_03080</name>
</gene>
<evidence type="ECO:0000256" key="1">
    <source>
        <dbReference type="SAM" id="Phobius"/>
    </source>
</evidence>
<keyword evidence="1" id="KW-0812">Transmembrane</keyword>
<keyword evidence="3" id="KW-1185">Reference proteome</keyword>
<dbReference type="EMBL" id="CP104205">
    <property type="protein sequence ID" value="UWX55507.1"/>
    <property type="molecule type" value="Genomic_DNA"/>
</dbReference>
<evidence type="ECO:0000313" key="2">
    <source>
        <dbReference type="EMBL" id="UWX55507.1"/>
    </source>
</evidence>
<evidence type="ECO:0000313" key="3">
    <source>
        <dbReference type="Proteomes" id="UP001059209"/>
    </source>
</evidence>
<organism evidence="2 3">
    <name type="scientific">Maribacter litopenaei</name>
    <dbReference type="NCBI Taxonomy" id="2976127"/>
    <lineage>
        <taxon>Bacteria</taxon>
        <taxon>Pseudomonadati</taxon>
        <taxon>Bacteroidota</taxon>
        <taxon>Flavobacteriia</taxon>
        <taxon>Flavobacteriales</taxon>
        <taxon>Flavobacteriaceae</taxon>
        <taxon>Maribacter</taxon>
    </lineage>
</organism>
<evidence type="ECO:0008006" key="4">
    <source>
        <dbReference type="Google" id="ProtNLM"/>
    </source>
</evidence>
<protein>
    <recommendedName>
        <fullName evidence="4">ABC transport system permease protein</fullName>
    </recommendedName>
</protein>
<proteinExistence type="predicted"/>
<dbReference type="RefSeq" id="WP_260573463.1">
    <property type="nucleotide sequence ID" value="NZ_CP104205.1"/>
</dbReference>
<sequence>MLSSLGDTLKDYFITNPFINMGTAIFATIVLIFFGGLAGYIPARRAARIKPIVALRDE</sequence>